<dbReference type="InterPro" id="IPR049874">
    <property type="entry name" value="ROK_cs"/>
</dbReference>
<dbReference type="InterPro" id="IPR043129">
    <property type="entry name" value="ATPase_NBD"/>
</dbReference>
<dbReference type="KEGG" id="lse:F1C12_12440"/>
<gene>
    <name evidence="2" type="ORF">F1C12_12440</name>
</gene>
<sequence length="309" mass="30238">MPHSTDARLAVGVDLGGTKIDARLLDASGGVLAHARSATPPAGGQAVVAEIAALVAAVTEDRDPAELAGVGIGAAGIIEPATGDVLDATDAIADWKGVHLAAGVAELTGLHVRAINDVHAHALGESVLAGLPRGASLLLIAVGTGVGGAFIRDGEVVAGAHGAAGHFGHIASPHAIGLPCSCGGRGHAEASGSGPAILATYRRLGGSASDAIEVSARAADGDESARAAIDLSATTVGSVVGGLVNGLDPDLVVVSGGVPRIPGWWQTFEAAARQEALPLLASVALRPSAGDSAACLGAASLVREKEYTP</sequence>
<evidence type="ECO:0000256" key="1">
    <source>
        <dbReference type="ARBA" id="ARBA00006479"/>
    </source>
</evidence>
<dbReference type="EMBL" id="CP043641">
    <property type="protein sequence ID" value="QNE35852.1"/>
    <property type="molecule type" value="Genomic_DNA"/>
</dbReference>
<dbReference type="AlphaFoldDB" id="A0A7G6YBI7"/>
<reference evidence="3" key="1">
    <citation type="submission" date="2019-09" db="EMBL/GenBank/DDBJ databases">
        <title>Antimicrobial potential of Antarctic Bacteria.</title>
        <authorList>
            <person name="Benaud N."/>
            <person name="Edwards R.J."/>
            <person name="Ferrari B.C."/>
        </authorList>
    </citation>
    <scope>NUCLEOTIDE SEQUENCE [LARGE SCALE GENOMIC DNA]</scope>
    <source>
        <strain evidence="3">INR9</strain>
    </source>
</reference>
<dbReference type="PANTHER" id="PTHR18964:SF169">
    <property type="entry name" value="N-ACETYLMANNOSAMINE KINASE"/>
    <property type="match status" value="1"/>
</dbReference>
<dbReference type="SUPFAM" id="SSF53067">
    <property type="entry name" value="Actin-like ATPase domain"/>
    <property type="match status" value="1"/>
</dbReference>
<dbReference type="Proteomes" id="UP000515511">
    <property type="component" value="Chromosome"/>
</dbReference>
<dbReference type="Pfam" id="PF00480">
    <property type="entry name" value="ROK"/>
    <property type="match status" value="1"/>
</dbReference>
<organism evidence="2 3">
    <name type="scientific">Leifsonia shinshuensis</name>
    <dbReference type="NCBI Taxonomy" id="150026"/>
    <lineage>
        <taxon>Bacteria</taxon>
        <taxon>Bacillati</taxon>
        <taxon>Actinomycetota</taxon>
        <taxon>Actinomycetes</taxon>
        <taxon>Micrococcales</taxon>
        <taxon>Microbacteriaceae</taxon>
        <taxon>Leifsonia</taxon>
    </lineage>
</organism>
<dbReference type="Gene3D" id="3.30.420.40">
    <property type="match status" value="2"/>
</dbReference>
<protein>
    <submittedName>
        <fullName evidence="2">ROK family protein</fullName>
    </submittedName>
</protein>
<dbReference type="PANTHER" id="PTHR18964">
    <property type="entry name" value="ROK (REPRESSOR, ORF, KINASE) FAMILY"/>
    <property type="match status" value="1"/>
</dbReference>
<dbReference type="PROSITE" id="PS01125">
    <property type="entry name" value="ROK"/>
    <property type="match status" value="1"/>
</dbReference>
<comment type="similarity">
    <text evidence="1">Belongs to the ROK (NagC/XylR) family.</text>
</comment>
<dbReference type="InterPro" id="IPR000600">
    <property type="entry name" value="ROK"/>
</dbReference>
<evidence type="ECO:0000313" key="3">
    <source>
        <dbReference type="Proteomes" id="UP000515511"/>
    </source>
</evidence>
<name>A0A7G6YBI7_9MICO</name>
<accession>A0A7G6YBI7</accession>
<proteinExistence type="inferred from homology"/>
<evidence type="ECO:0000313" key="2">
    <source>
        <dbReference type="EMBL" id="QNE35852.1"/>
    </source>
</evidence>